<evidence type="ECO:0000256" key="1">
    <source>
        <dbReference type="ARBA" id="ARBA00007734"/>
    </source>
</evidence>
<evidence type="ECO:0000259" key="3">
    <source>
        <dbReference type="Pfam" id="PF01464"/>
    </source>
</evidence>
<sequence>MSEQMTPFPRRLRGSGVPGRAVTLALCLAALLGQALPGMAEIKRVGVPKPGEKRLTIQIDPAEQARALAVHPRVGAGLPPEAGSQAPPPAAVAAAPGPLPFDWYWERVSPTRGAQKGRLSEALAALAMGPGGRAVPAPRLADLQAIAALHGREILAATVGTRVSPALVLAMIGVESSGRVDVVSSAGAVGLMQLIPATAARFGVTDATDPAQNIRGGVAYLDWLMGEFEHEPLMVIAAYNAGENAVKSAGGVPPYAETRGYVPKVLAAWSVARGLCLTPPELMSDGCVFALKG</sequence>
<keyword evidence="5" id="KW-1185">Reference proteome</keyword>
<proteinExistence type="inferred from homology"/>
<comment type="similarity">
    <text evidence="2">Belongs to the virb1 family.</text>
</comment>
<organism evidence="4 5">
    <name type="scientific">Phaeovulum vinaykumarii</name>
    <dbReference type="NCBI Taxonomy" id="407234"/>
    <lineage>
        <taxon>Bacteria</taxon>
        <taxon>Pseudomonadati</taxon>
        <taxon>Pseudomonadota</taxon>
        <taxon>Alphaproteobacteria</taxon>
        <taxon>Rhodobacterales</taxon>
        <taxon>Paracoccaceae</taxon>
        <taxon>Phaeovulum</taxon>
    </lineage>
</organism>
<dbReference type="InterPro" id="IPR023346">
    <property type="entry name" value="Lysozyme-like_dom_sf"/>
</dbReference>
<dbReference type="STRING" id="407234.SAMN05421795_101515"/>
<dbReference type="AlphaFoldDB" id="A0A1N7K123"/>
<evidence type="ECO:0000256" key="2">
    <source>
        <dbReference type="ARBA" id="ARBA00009387"/>
    </source>
</evidence>
<dbReference type="InterPro" id="IPR008258">
    <property type="entry name" value="Transglycosylase_SLT_dom_1"/>
</dbReference>
<evidence type="ECO:0000313" key="4">
    <source>
        <dbReference type="EMBL" id="SIS55216.1"/>
    </source>
</evidence>
<evidence type="ECO:0000313" key="5">
    <source>
        <dbReference type="Proteomes" id="UP000186098"/>
    </source>
</evidence>
<dbReference type="CDD" id="cd00254">
    <property type="entry name" value="LT-like"/>
    <property type="match status" value="1"/>
</dbReference>
<gene>
    <name evidence="4" type="ORF">SAMN05421795_101515</name>
</gene>
<dbReference type="EMBL" id="FTOM01000001">
    <property type="protein sequence ID" value="SIS55216.1"/>
    <property type="molecule type" value="Genomic_DNA"/>
</dbReference>
<protein>
    <submittedName>
        <fullName evidence="4">Transglycosylase SLT domain-containing protein</fullName>
    </submittedName>
</protein>
<dbReference type="Gene3D" id="1.10.530.10">
    <property type="match status" value="1"/>
</dbReference>
<feature type="domain" description="Transglycosylase SLT" evidence="3">
    <location>
        <begin position="156"/>
        <end position="250"/>
    </location>
</feature>
<dbReference type="PANTHER" id="PTHR37423">
    <property type="entry name" value="SOLUBLE LYTIC MUREIN TRANSGLYCOSYLASE-RELATED"/>
    <property type="match status" value="1"/>
</dbReference>
<dbReference type="Pfam" id="PF01464">
    <property type="entry name" value="SLT"/>
    <property type="match status" value="1"/>
</dbReference>
<comment type="similarity">
    <text evidence="1">Belongs to the transglycosylase Slt family.</text>
</comment>
<reference evidence="5" key="1">
    <citation type="submission" date="2017-01" db="EMBL/GenBank/DDBJ databases">
        <authorList>
            <person name="Varghese N."/>
            <person name="Submissions S."/>
        </authorList>
    </citation>
    <scope>NUCLEOTIDE SEQUENCE [LARGE SCALE GENOMIC DNA]</scope>
    <source>
        <strain evidence="5">DSM 18714</strain>
    </source>
</reference>
<dbReference type="PANTHER" id="PTHR37423:SF2">
    <property type="entry name" value="MEMBRANE-BOUND LYTIC MUREIN TRANSGLYCOSYLASE C"/>
    <property type="match status" value="1"/>
</dbReference>
<accession>A0A1N7K123</accession>
<name>A0A1N7K123_9RHOB</name>
<dbReference type="SUPFAM" id="SSF53955">
    <property type="entry name" value="Lysozyme-like"/>
    <property type="match status" value="1"/>
</dbReference>
<dbReference type="Proteomes" id="UP000186098">
    <property type="component" value="Unassembled WGS sequence"/>
</dbReference>